<dbReference type="InterPro" id="IPR039733">
    <property type="entry name" value="NTAQ1"/>
</dbReference>
<dbReference type="AlphaFoldDB" id="A0A813TKB9"/>
<evidence type="ECO:0000256" key="2">
    <source>
        <dbReference type="ARBA" id="ARBA00011245"/>
    </source>
</evidence>
<comment type="similarity">
    <text evidence="1 8">Belongs to the NTAQ1 family.</text>
</comment>
<evidence type="ECO:0000313" key="10">
    <source>
        <dbReference type="EMBL" id="CAF0810601.1"/>
    </source>
</evidence>
<sequence length="199" mass="23666">MEILCQRNDLVYTSCYCEENVWKLLKGLLDKQDRDDLYAVFISNKNRSVPIWCQKASEKRSRPVVWDYHVIAIHKDMSLLKSNVYDFDTILNFPEPFESYAKNSFPYMPHLPKEFDRLYRVIPAKYYISNFASDRSHMINKQTGEYQAEPPIYECIKSLHSSNNIQEFIEMDLEDATNTLETQHGVIMRQNNFFNFFTE</sequence>
<name>A0A813TKB9_9BILA</name>
<dbReference type="GO" id="GO:0008418">
    <property type="term" value="F:protein-N-terminal asparagine amidohydrolase activity"/>
    <property type="evidence" value="ECO:0007669"/>
    <property type="project" value="UniProtKB-UniRule"/>
</dbReference>
<dbReference type="PANTHER" id="PTHR13035:SF0">
    <property type="entry name" value="PROTEIN N-TERMINAL GLUTAMINE AMIDOHYDROLASE"/>
    <property type="match status" value="1"/>
</dbReference>
<dbReference type="InterPro" id="IPR037132">
    <property type="entry name" value="N_Gln_amidohydro_ab_roll_sf"/>
</dbReference>
<evidence type="ECO:0000256" key="5">
    <source>
        <dbReference type="ARBA" id="ARBA00022801"/>
    </source>
</evidence>
<evidence type="ECO:0000256" key="4">
    <source>
        <dbReference type="ARBA" id="ARBA00021247"/>
    </source>
</evidence>
<feature type="domain" description="Protein N-terminal glutamine amidohydrolase alpha beta roll" evidence="9">
    <location>
        <begin position="12"/>
        <end position="197"/>
    </location>
</feature>
<dbReference type="EMBL" id="CAJNOC010000859">
    <property type="protein sequence ID" value="CAF0810601.1"/>
    <property type="molecule type" value="Genomic_DNA"/>
</dbReference>
<dbReference type="OrthoDB" id="191192at2759"/>
<comment type="function">
    <text evidence="8">Mediates the side-chain deamidation of N-terminal glutamine residues to glutamate, an important step in N-end rule pathway of protein degradation. Conversion of the resulting N-terminal glutamine to glutamate renders the protein susceptible to arginylation, polyubiquitination and degradation as specified by the N-end rule. Does not act on substrates with internal or C-terminal glutamine and does not act on non-glutamine residues in any position.</text>
</comment>
<dbReference type="GO" id="GO:0005634">
    <property type="term" value="C:nucleus"/>
    <property type="evidence" value="ECO:0007669"/>
    <property type="project" value="TreeGrafter"/>
</dbReference>
<evidence type="ECO:0000256" key="3">
    <source>
        <dbReference type="ARBA" id="ARBA00012718"/>
    </source>
</evidence>
<comment type="catalytic activity">
    <reaction evidence="7 8">
        <text>N-terminal L-glutaminyl-[protein] + H2O = N-terminal L-glutamyl-[protein] + NH4(+)</text>
        <dbReference type="Rhea" id="RHEA:50680"/>
        <dbReference type="Rhea" id="RHEA-COMP:12668"/>
        <dbReference type="Rhea" id="RHEA-COMP:12777"/>
        <dbReference type="ChEBI" id="CHEBI:15377"/>
        <dbReference type="ChEBI" id="CHEBI:28938"/>
        <dbReference type="ChEBI" id="CHEBI:64721"/>
        <dbReference type="ChEBI" id="CHEBI:64722"/>
        <dbReference type="EC" id="3.5.1.122"/>
    </reaction>
</comment>
<organism evidence="10 11">
    <name type="scientific">Brachionus calyciflorus</name>
    <dbReference type="NCBI Taxonomy" id="104777"/>
    <lineage>
        <taxon>Eukaryota</taxon>
        <taxon>Metazoa</taxon>
        <taxon>Spiralia</taxon>
        <taxon>Gnathifera</taxon>
        <taxon>Rotifera</taxon>
        <taxon>Eurotatoria</taxon>
        <taxon>Monogononta</taxon>
        <taxon>Pseudotrocha</taxon>
        <taxon>Ploima</taxon>
        <taxon>Brachionidae</taxon>
        <taxon>Brachionus</taxon>
    </lineage>
</organism>
<dbReference type="EC" id="3.5.1.122" evidence="3 8"/>
<reference evidence="10" key="1">
    <citation type="submission" date="2021-02" db="EMBL/GenBank/DDBJ databases">
        <authorList>
            <person name="Nowell W R."/>
        </authorList>
    </citation>
    <scope>NUCLEOTIDE SEQUENCE</scope>
    <source>
        <strain evidence="10">Ploen Becks lab</strain>
    </source>
</reference>
<evidence type="ECO:0000313" key="11">
    <source>
        <dbReference type="Proteomes" id="UP000663879"/>
    </source>
</evidence>
<evidence type="ECO:0000256" key="8">
    <source>
        <dbReference type="RuleBase" id="RU367082"/>
    </source>
</evidence>
<protein>
    <recommendedName>
        <fullName evidence="4 8">Protein N-terminal glutamine amidohydrolase</fullName>
        <ecNumber evidence="3 8">3.5.1.122</ecNumber>
    </recommendedName>
    <alternativeName>
        <fullName evidence="6 8">Protein NH2-terminal glutamine deamidase</fullName>
    </alternativeName>
</protein>
<comment type="subunit">
    <text evidence="2 8">Monomer.</text>
</comment>
<evidence type="ECO:0000259" key="9">
    <source>
        <dbReference type="Pfam" id="PF09764"/>
    </source>
</evidence>
<dbReference type="PANTHER" id="PTHR13035">
    <property type="entry name" value="PROTEIN N-TERMINAL GLUTAMINE AMIDOHYDROLASE"/>
    <property type="match status" value="1"/>
</dbReference>
<comment type="caution">
    <text evidence="10">The sequence shown here is derived from an EMBL/GenBank/DDBJ whole genome shotgun (WGS) entry which is preliminary data.</text>
</comment>
<dbReference type="Pfam" id="PF09764">
    <property type="entry name" value="Nt_Gln_amidase"/>
    <property type="match status" value="1"/>
</dbReference>
<evidence type="ECO:0000256" key="1">
    <source>
        <dbReference type="ARBA" id="ARBA00008985"/>
    </source>
</evidence>
<evidence type="ECO:0000256" key="6">
    <source>
        <dbReference type="ARBA" id="ARBA00029677"/>
    </source>
</evidence>
<dbReference type="Gene3D" id="3.10.620.10">
    <property type="entry name" value="Protein N-terminal glutamine amidohydrolase, alpha beta roll"/>
    <property type="match status" value="1"/>
</dbReference>
<accession>A0A813TKB9</accession>
<dbReference type="Proteomes" id="UP000663879">
    <property type="component" value="Unassembled WGS sequence"/>
</dbReference>
<gene>
    <name evidence="10" type="ORF">OXX778_LOCUS6952</name>
</gene>
<dbReference type="GO" id="GO:0070773">
    <property type="term" value="F:protein-N-terminal glutamine amidohydrolase activity"/>
    <property type="evidence" value="ECO:0007669"/>
    <property type="project" value="UniProtKB-UniRule"/>
</dbReference>
<dbReference type="InterPro" id="IPR023128">
    <property type="entry name" value="Prot_N_Gln_amidohydro_ab_roll"/>
</dbReference>
<keyword evidence="11" id="KW-1185">Reference proteome</keyword>
<dbReference type="GO" id="GO:0005829">
    <property type="term" value="C:cytosol"/>
    <property type="evidence" value="ECO:0007669"/>
    <property type="project" value="TreeGrafter"/>
</dbReference>
<proteinExistence type="inferred from homology"/>
<evidence type="ECO:0000256" key="7">
    <source>
        <dbReference type="ARBA" id="ARBA00048768"/>
    </source>
</evidence>
<keyword evidence="5 8" id="KW-0378">Hydrolase</keyword>